<feature type="domain" description="BPTI/Kunitz inhibitor" evidence="8">
    <location>
        <begin position="89"/>
        <end position="139"/>
    </location>
</feature>
<keyword evidence="7" id="KW-0732">Signal</keyword>
<dbReference type="GO" id="GO:0004867">
    <property type="term" value="F:serine-type endopeptidase inhibitor activity"/>
    <property type="evidence" value="ECO:0007669"/>
    <property type="project" value="UniProtKB-KW"/>
</dbReference>
<evidence type="ECO:0000256" key="2">
    <source>
        <dbReference type="ARBA" id="ARBA00022525"/>
    </source>
</evidence>
<accession>A0A160DAC4</accession>
<dbReference type="EMBL" id="KX094561">
    <property type="protein sequence ID" value="ANA67892.1"/>
    <property type="molecule type" value="mRNA"/>
</dbReference>
<dbReference type="InterPro" id="IPR020901">
    <property type="entry name" value="Prtase_inh_Kunz-CS"/>
</dbReference>
<dbReference type="SMR" id="A0A160DAC4"/>
<keyword evidence="6" id="KW-1015">Disulfide bond</keyword>
<organism evidence="9">
    <name type="scientific">Haemaphysalis flava</name>
    <name type="common">Tick</name>
    <dbReference type="NCBI Taxonomy" id="181088"/>
    <lineage>
        <taxon>Eukaryota</taxon>
        <taxon>Metazoa</taxon>
        <taxon>Ecdysozoa</taxon>
        <taxon>Arthropoda</taxon>
        <taxon>Chelicerata</taxon>
        <taxon>Arachnida</taxon>
        <taxon>Acari</taxon>
        <taxon>Parasitiformes</taxon>
        <taxon>Ixodida</taxon>
        <taxon>Ixodoidea</taxon>
        <taxon>Ixodidae</taxon>
        <taxon>Haemaphysalinae</taxon>
        <taxon>Haemaphysalis</taxon>
    </lineage>
</organism>
<protein>
    <submittedName>
        <fullName evidence="9">Haemalin</fullName>
    </submittedName>
</protein>
<evidence type="ECO:0000256" key="1">
    <source>
        <dbReference type="ARBA" id="ARBA00004613"/>
    </source>
</evidence>
<keyword evidence="4" id="KW-0677">Repeat</keyword>
<evidence type="ECO:0000313" key="9">
    <source>
        <dbReference type="EMBL" id="ANA67892.1"/>
    </source>
</evidence>
<comment type="subcellular location">
    <subcellularLocation>
        <location evidence="1">Secreted</location>
    </subcellularLocation>
</comment>
<sequence>MKLYVFLALVGAAVAQRNAVCRLPAKPGICRAYIPRYYFDVEKGQCTEFIYGGCQGNENNFETLKECEDACAEPKRPHDFEKADFETGCKPAPESGLCNASIERWFFNTESGECEVFTYGGCGGNDNNYENQEECEFACK</sequence>
<dbReference type="Gene3D" id="4.10.410.10">
    <property type="entry name" value="Pancreatic trypsin inhibitor Kunitz domain"/>
    <property type="match status" value="2"/>
</dbReference>
<dbReference type="PROSITE" id="PS50279">
    <property type="entry name" value="BPTI_KUNITZ_2"/>
    <property type="match status" value="2"/>
</dbReference>
<evidence type="ECO:0000259" key="8">
    <source>
        <dbReference type="PROSITE" id="PS50279"/>
    </source>
</evidence>
<dbReference type="Pfam" id="PF00014">
    <property type="entry name" value="Kunitz_BPTI"/>
    <property type="match status" value="2"/>
</dbReference>
<evidence type="ECO:0000256" key="7">
    <source>
        <dbReference type="SAM" id="SignalP"/>
    </source>
</evidence>
<dbReference type="PANTHER" id="PTHR10083:SF381">
    <property type="entry name" value="BPTI_KUNITZ INHIBITOR DOMAIN-CONTAINING PROTEIN"/>
    <property type="match status" value="1"/>
</dbReference>
<evidence type="ECO:0000256" key="5">
    <source>
        <dbReference type="ARBA" id="ARBA00022900"/>
    </source>
</evidence>
<name>A0A160DAC4_HAEFA</name>
<dbReference type="InterPro" id="IPR002223">
    <property type="entry name" value="Kunitz_BPTI"/>
</dbReference>
<keyword evidence="3" id="KW-0646">Protease inhibitor</keyword>
<dbReference type="FunFam" id="4.10.410.10:FF:000021">
    <property type="entry name" value="Serine protease inhibitor, putative"/>
    <property type="match status" value="1"/>
</dbReference>
<dbReference type="PRINTS" id="PR00759">
    <property type="entry name" value="BASICPTASE"/>
</dbReference>
<feature type="chain" id="PRO_5013221182" evidence="7">
    <location>
        <begin position="16"/>
        <end position="140"/>
    </location>
</feature>
<keyword evidence="5" id="KW-0722">Serine protease inhibitor</keyword>
<dbReference type="GO" id="GO:0005615">
    <property type="term" value="C:extracellular space"/>
    <property type="evidence" value="ECO:0007669"/>
    <property type="project" value="TreeGrafter"/>
</dbReference>
<dbReference type="InterPro" id="IPR036880">
    <property type="entry name" value="Kunitz_BPTI_sf"/>
</dbReference>
<evidence type="ECO:0000256" key="6">
    <source>
        <dbReference type="ARBA" id="ARBA00023157"/>
    </source>
</evidence>
<dbReference type="InterPro" id="IPR050098">
    <property type="entry name" value="TFPI/VKTCI-like"/>
</dbReference>
<feature type="domain" description="BPTI/Kunitz inhibitor" evidence="8">
    <location>
        <begin position="21"/>
        <end position="71"/>
    </location>
</feature>
<dbReference type="SMART" id="SM00131">
    <property type="entry name" value="KU"/>
    <property type="match status" value="2"/>
</dbReference>
<keyword evidence="2" id="KW-0964">Secreted</keyword>
<proteinExistence type="evidence at transcript level"/>
<reference evidence="9" key="1">
    <citation type="submission" date="2016-04" db="EMBL/GenBank/DDBJ databases">
        <authorList>
            <person name="Evans L.H."/>
            <person name="Alamgir A."/>
            <person name="Owens N."/>
            <person name="Weber N.D."/>
            <person name="Virtaneva K."/>
            <person name="Barbian K."/>
            <person name="Babar A."/>
            <person name="Rosenke K."/>
        </authorList>
    </citation>
    <scope>NUCLEOTIDE SEQUENCE</scope>
</reference>
<feature type="signal peptide" evidence="7">
    <location>
        <begin position="1"/>
        <end position="15"/>
    </location>
</feature>
<dbReference type="CDD" id="cd22599">
    <property type="entry name" value="Kunitz_boophilin_1-like"/>
    <property type="match status" value="1"/>
</dbReference>
<dbReference type="SUPFAM" id="SSF57362">
    <property type="entry name" value="BPTI-like"/>
    <property type="match status" value="2"/>
</dbReference>
<dbReference type="AlphaFoldDB" id="A0A160DAC4"/>
<evidence type="ECO:0000256" key="4">
    <source>
        <dbReference type="ARBA" id="ARBA00022737"/>
    </source>
</evidence>
<dbReference type="PROSITE" id="PS00280">
    <property type="entry name" value="BPTI_KUNITZ_1"/>
    <property type="match status" value="1"/>
</dbReference>
<dbReference type="PANTHER" id="PTHR10083">
    <property type="entry name" value="KUNITZ-TYPE PROTEASE INHIBITOR-RELATED"/>
    <property type="match status" value="1"/>
</dbReference>
<evidence type="ECO:0000256" key="3">
    <source>
        <dbReference type="ARBA" id="ARBA00022690"/>
    </source>
</evidence>